<dbReference type="SUPFAM" id="SSF53597">
    <property type="entry name" value="Dihydrofolate reductase-like"/>
    <property type="match status" value="1"/>
</dbReference>
<comment type="catalytic activity">
    <reaction evidence="11">
        <text>2,5-diamino-6-(1-D-ribitylamino)pyrimidin-4(3H)-one 5'-phosphate + NAD(+) = 2,5-diamino-6-(1-D-ribosylamino)pyrimidin-4(3H)-one 5'-phosphate + NADH + H(+)</text>
        <dbReference type="Rhea" id="RHEA:27274"/>
        <dbReference type="ChEBI" id="CHEBI:15378"/>
        <dbReference type="ChEBI" id="CHEBI:57540"/>
        <dbReference type="ChEBI" id="CHEBI:57945"/>
        <dbReference type="ChEBI" id="CHEBI:58890"/>
        <dbReference type="ChEBI" id="CHEBI:59545"/>
        <dbReference type="EC" id="1.1.1.302"/>
    </reaction>
</comment>
<evidence type="ECO:0000256" key="13">
    <source>
        <dbReference type="SAM" id="MobiDB-lite"/>
    </source>
</evidence>
<evidence type="ECO:0000256" key="4">
    <source>
        <dbReference type="ARBA" id="ARBA00012851"/>
    </source>
</evidence>
<dbReference type="PANTHER" id="PTHR38011">
    <property type="entry name" value="DIHYDROFOLATE REDUCTASE FAMILY PROTEIN (AFU_ORTHOLOGUE AFUA_8G06820)"/>
    <property type="match status" value="1"/>
</dbReference>
<proteinExistence type="inferred from homology"/>
<feature type="compositionally biased region" description="Pro residues" evidence="13">
    <location>
        <begin position="20"/>
        <end position="29"/>
    </location>
</feature>
<evidence type="ECO:0000256" key="5">
    <source>
        <dbReference type="ARBA" id="ARBA00015035"/>
    </source>
</evidence>
<dbReference type="EC" id="1.1.1.302" evidence="4"/>
<feature type="domain" description="Bacterial bifunctional deaminase-reductase C-terminal" evidence="14">
    <location>
        <begin position="66"/>
        <end position="289"/>
    </location>
</feature>
<evidence type="ECO:0000259" key="14">
    <source>
        <dbReference type="Pfam" id="PF01872"/>
    </source>
</evidence>
<gene>
    <name evidence="15" type="ORF">B0T22DRAFT_158428</name>
</gene>
<comment type="catalytic activity">
    <reaction evidence="12">
        <text>2,5-diamino-6-(1-D-ribitylamino)pyrimidin-4(3H)-one 5'-phosphate + NADP(+) = 2,5-diamino-6-(1-D-ribosylamino)pyrimidin-4(3H)-one 5'-phosphate + NADPH + H(+)</text>
        <dbReference type="Rhea" id="RHEA:27278"/>
        <dbReference type="ChEBI" id="CHEBI:15378"/>
        <dbReference type="ChEBI" id="CHEBI:57783"/>
        <dbReference type="ChEBI" id="CHEBI:58349"/>
        <dbReference type="ChEBI" id="CHEBI:58890"/>
        <dbReference type="ChEBI" id="CHEBI:59545"/>
        <dbReference type="EC" id="1.1.1.302"/>
    </reaction>
</comment>
<evidence type="ECO:0000313" key="15">
    <source>
        <dbReference type="EMBL" id="KAK3688585.1"/>
    </source>
</evidence>
<protein>
    <recommendedName>
        <fullName evidence="5">2,5-diamino-6-ribosylamino-4(3H)-pyrimidinone 5'-phosphate reductase</fullName>
        <ecNumber evidence="4">1.1.1.302</ecNumber>
    </recommendedName>
    <alternativeName>
        <fullName evidence="10">2,5-diamino-6-(5-phospho-D-ribosylamino)pyrimidin-4(3H)-one reductase</fullName>
    </alternativeName>
    <alternativeName>
        <fullName evidence="9">2,5-diamino-6-ribitylamino-4(3H)-pyrimidinone 5'-phosphate synthase</fullName>
    </alternativeName>
</protein>
<dbReference type="PANTHER" id="PTHR38011:SF7">
    <property type="entry name" value="2,5-DIAMINO-6-RIBOSYLAMINO-4(3H)-PYRIMIDINONE 5'-PHOSPHATE REDUCTASE"/>
    <property type="match status" value="1"/>
</dbReference>
<evidence type="ECO:0000256" key="2">
    <source>
        <dbReference type="ARBA" id="ARBA00005104"/>
    </source>
</evidence>
<accession>A0AAE0X9N3</accession>
<sequence>MQTQQPPATAPASASAAAPTPLPPPPPPAETLIFPPSNATKLTPHLPPPHLQHNDQDQNQDPPRRPFVTLTFATSLDSSLSLAPGTRTVLSGPQSKAMTHHLRAHHAAILIGVGTAVADDPGLNCLIAGARSPRPVVVDPRARWALHRDSKVLQLVRAGQGLAPFIVTAEREPPAGVAALLAEHGGRFLFVEAGPETGRFRWADVFDVLGREGLGSVMVEGGGEVINSLLAEPECGLVDSVIVTIAPTWLGQGGVVVSPPRTVGEGGRPSAPLRLTGVEWHPLGEDVVLCGKILR</sequence>
<evidence type="ECO:0000256" key="7">
    <source>
        <dbReference type="ARBA" id="ARBA00022857"/>
    </source>
</evidence>
<keyword evidence="8" id="KW-0560">Oxidoreductase</keyword>
<keyword evidence="7" id="KW-0521">NADP</keyword>
<feature type="region of interest" description="Disordered" evidence="13">
    <location>
        <begin position="1"/>
        <end position="66"/>
    </location>
</feature>
<keyword evidence="6" id="KW-0686">Riboflavin biosynthesis</keyword>
<dbReference type="GO" id="GO:0008703">
    <property type="term" value="F:5-amino-6-(5-phosphoribosylamino)uracil reductase activity"/>
    <property type="evidence" value="ECO:0007669"/>
    <property type="project" value="InterPro"/>
</dbReference>
<evidence type="ECO:0000256" key="12">
    <source>
        <dbReference type="ARBA" id="ARBA00049020"/>
    </source>
</evidence>
<evidence type="ECO:0000256" key="9">
    <source>
        <dbReference type="ARBA" id="ARBA00030073"/>
    </source>
</evidence>
<dbReference type="AlphaFoldDB" id="A0AAE0X9N3"/>
<comment type="function">
    <text evidence="1">Catalyzes an early step in riboflavin biosynthesis, the NADPH-dependent reduction of the ribose side chain of 2,5-diamino-6-ribosylamino-4(3H)-pyrimidinone 5'-phosphate, yielding 2,5-diamino-6-ribitylamino-4(3H)-pyrimidinone 5'-phosphate.</text>
</comment>
<evidence type="ECO:0000256" key="11">
    <source>
        <dbReference type="ARBA" id="ARBA00047550"/>
    </source>
</evidence>
<evidence type="ECO:0000313" key="16">
    <source>
        <dbReference type="Proteomes" id="UP001270362"/>
    </source>
</evidence>
<feature type="compositionally biased region" description="Low complexity" evidence="13">
    <location>
        <begin position="1"/>
        <end position="19"/>
    </location>
</feature>
<evidence type="ECO:0000256" key="3">
    <source>
        <dbReference type="ARBA" id="ARBA00009723"/>
    </source>
</evidence>
<comment type="similarity">
    <text evidence="3">Belongs to the HTP reductase family.</text>
</comment>
<evidence type="ECO:0000256" key="6">
    <source>
        <dbReference type="ARBA" id="ARBA00022619"/>
    </source>
</evidence>
<reference evidence="15" key="1">
    <citation type="journal article" date="2023" name="Mol. Phylogenet. Evol.">
        <title>Genome-scale phylogeny and comparative genomics of the fungal order Sordariales.</title>
        <authorList>
            <person name="Hensen N."/>
            <person name="Bonometti L."/>
            <person name="Westerberg I."/>
            <person name="Brannstrom I.O."/>
            <person name="Guillou S."/>
            <person name="Cros-Aarteil S."/>
            <person name="Calhoun S."/>
            <person name="Haridas S."/>
            <person name="Kuo A."/>
            <person name="Mondo S."/>
            <person name="Pangilinan J."/>
            <person name="Riley R."/>
            <person name="LaButti K."/>
            <person name="Andreopoulos B."/>
            <person name="Lipzen A."/>
            <person name="Chen C."/>
            <person name="Yan M."/>
            <person name="Daum C."/>
            <person name="Ng V."/>
            <person name="Clum A."/>
            <person name="Steindorff A."/>
            <person name="Ohm R.A."/>
            <person name="Martin F."/>
            <person name="Silar P."/>
            <person name="Natvig D.O."/>
            <person name="Lalanne C."/>
            <person name="Gautier V."/>
            <person name="Ament-Velasquez S.L."/>
            <person name="Kruys A."/>
            <person name="Hutchinson M.I."/>
            <person name="Powell A.J."/>
            <person name="Barry K."/>
            <person name="Miller A.N."/>
            <person name="Grigoriev I.V."/>
            <person name="Debuchy R."/>
            <person name="Gladieux P."/>
            <person name="Hiltunen Thoren M."/>
            <person name="Johannesson H."/>
        </authorList>
    </citation>
    <scope>NUCLEOTIDE SEQUENCE</scope>
    <source>
        <strain evidence="15">CBS 314.62</strain>
    </source>
</reference>
<organism evidence="15 16">
    <name type="scientific">Podospora appendiculata</name>
    <dbReference type="NCBI Taxonomy" id="314037"/>
    <lineage>
        <taxon>Eukaryota</taxon>
        <taxon>Fungi</taxon>
        <taxon>Dikarya</taxon>
        <taxon>Ascomycota</taxon>
        <taxon>Pezizomycotina</taxon>
        <taxon>Sordariomycetes</taxon>
        <taxon>Sordariomycetidae</taxon>
        <taxon>Sordariales</taxon>
        <taxon>Podosporaceae</taxon>
        <taxon>Podospora</taxon>
    </lineage>
</organism>
<dbReference type="Pfam" id="PF01872">
    <property type="entry name" value="RibD_C"/>
    <property type="match status" value="1"/>
</dbReference>
<comment type="pathway">
    <text evidence="2">Cofactor biosynthesis; riboflavin biosynthesis.</text>
</comment>
<dbReference type="Gene3D" id="3.40.430.10">
    <property type="entry name" value="Dihydrofolate Reductase, subunit A"/>
    <property type="match status" value="1"/>
</dbReference>
<name>A0AAE0X9N3_9PEZI</name>
<dbReference type="EMBL" id="JAULSO010000002">
    <property type="protein sequence ID" value="KAK3688585.1"/>
    <property type="molecule type" value="Genomic_DNA"/>
</dbReference>
<reference evidence="15" key="2">
    <citation type="submission" date="2023-06" db="EMBL/GenBank/DDBJ databases">
        <authorList>
            <consortium name="Lawrence Berkeley National Laboratory"/>
            <person name="Haridas S."/>
            <person name="Hensen N."/>
            <person name="Bonometti L."/>
            <person name="Westerberg I."/>
            <person name="Brannstrom I.O."/>
            <person name="Guillou S."/>
            <person name="Cros-Aarteil S."/>
            <person name="Calhoun S."/>
            <person name="Kuo A."/>
            <person name="Mondo S."/>
            <person name="Pangilinan J."/>
            <person name="Riley R."/>
            <person name="Labutti K."/>
            <person name="Andreopoulos B."/>
            <person name="Lipzen A."/>
            <person name="Chen C."/>
            <person name="Yanf M."/>
            <person name="Daum C."/>
            <person name="Ng V."/>
            <person name="Clum A."/>
            <person name="Steindorff A."/>
            <person name="Ohm R."/>
            <person name="Martin F."/>
            <person name="Silar P."/>
            <person name="Natvig D."/>
            <person name="Lalanne C."/>
            <person name="Gautier V."/>
            <person name="Ament-Velasquez S.L."/>
            <person name="Kruys A."/>
            <person name="Hutchinson M.I."/>
            <person name="Powell A.J."/>
            <person name="Barry K."/>
            <person name="Miller A.N."/>
            <person name="Grigoriev I.V."/>
            <person name="Debuchy R."/>
            <person name="Gladieux P."/>
            <person name="Thoren M.H."/>
            <person name="Johannesson H."/>
        </authorList>
    </citation>
    <scope>NUCLEOTIDE SEQUENCE</scope>
    <source>
        <strain evidence="15">CBS 314.62</strain>
    </source>
</reference>
<dbReference type="InterPro" id="IPR050765">
    <property type="entry name" value="Riboflavin_Biosynth_HTPR"/>
</dbReference>
<dbReference type="InterPro" id="IPR024072">
    <property type="entry name" value="DHFR-like_dom_sf"/>
</dbReference>
<evidence type="ECO:0000256" key="10">
    <source>
        <dbReference type="ARBA" id="ARBA00031630"/>
    </source>
</evidence>
<evidence type="ECO:0000256" key="8">
    <source>
        <dbReference type="ARBA" id="ARBA00023002"/>
    </source>
</evidence>
<evidence type="ECO:0000256" key="1">
    <source>
        <dbReference type="ARBA" id="ARBA00003555"/>
    </source>
</evidence>
<dbReference type="InterPro" id="IPR002734">
    <property type="entry name" value="RibDG_C"/>
</dbReference>
<keyword evidence="16" id="KW-1185">Reference proteome</keyword>
<dbReference type="Proteomes" id="UP001270362">
    <property type="component" value="Unassembled WGS sequence"/>
</dbReference>
<dbReference type="GO" id="GO:0009231">
    <property type="term" value="P:riboflavin biosynthetic process"/>
    <property type="evidence" value="ECO:0007669"/>
    <property type="project" value="UniProtKB-KW"/>
</dbReference>
<comment type="caution">
    <text evidence="15">The sequence shown here is derived from an EMBL/GenBank/DDBJ whole genome shotgun (WGS) entry which is preliminary data.</text>
</comment>